<dbReference type="InterPro" id="IPR001509">
    <property type="entry name" value="Epimerase_deHydtase"/>
</dbReference>
<accession>A0A1R1PS24</accession>
<dbReference type="SUPFAM" id="SSF51735">
    <property type="entry name" value="NAD(P)-binding Rossmann-fold domains"/>
    <property type="match status" value="1"/>
</dbReference>
<dbReference type="InterPro" id="IPR051207">
    <property type="entry name" value="ComplexI_NDUFA9_subunit"/>
</dbReference>
<evidence type="ECO:0000259" key="1">
    <source>
        <dbReference type="Pfam" id="PF01370"/>
    </source>
</evidence>
<dbReference type="Gene3D" id="3.40.50.720">
    <property type="entry name" value="NAD(P)-binding Rossmann-like Domain"/>
    <property type="match status" value="1"/>
</dbReference>
<evidence type="ECO:0000313" key="3">
    <source>
        <dbReference type="Proteomes" id="UP000188320"/>
    </source>
</evidence>
<name>A0A1R1PS24_ZANCU</name>
<protein>
    <submittedName>
        <fullName evidence="2">NADH-ubiquinone oxidoreductase 40 kDa subunit, mitochondrial</fullName>
    </submittedName>
</protein>
<proteinExistence type="predicted"/>
<reference evidence="3" key="1">
    <citation type="submission" date="2017-01" db="EMBL/GenBank/DDBJ databases">
        <authorList>
            <person name="Wang Y."/>
            <person name="White M."/>
            <person name="Kvist S."/>
            <person name="Moncalvo J.-M."/>
        </authorList>
    </citation>
    <scope>NUCLEOTIDE SEQUENCE [LARGE SCALE GENOMIC DNA]</scope>
    <source>
        <strain evidence="3">COL-18-3</strain>
    </source>
</reference>
<dbReference type="AlphaFoldDB" id="A0A1R1PS24"/>
<dbReference type="Pfam" id="PF01370">
    <property type="entry name" value="Epimerase"/>
    <property type="match status" value="1"/>
</dbReference>
<dbReference type="CDD" id="cd05271">
    <property type="entry name" value="NDUFA9_like_SDR_a"/>
    <property type="match status" value="1"/>
</dbReference>
<sequence>MEEEDRTKSDLVVRKTTNEPLISQGPVGRQAWNGRTATVFGATGFLGRYVVSKLAREGTKVIVPYRGLKEHTRHLIPQGDLGMVTQIECDLRIPRQLEEAMIHSDLVINLAGRNYETKNFTLEKVHIQGAMDIATTAQELGVARFIHVSRLGADASSPSEILSCKAKGEHMVRECYPDATIVRPAAMYGLGIFAVERESQCCAYPQANIATCGPVVGYSAVPLHQPSRG</sequence>
<evidence type="ECO:0000313" key="2">
    <source>
        <dbReference type="EMBL" id="OMH83786.1"/>
    </source>
</evidence>
<dbReference type="OrthoDB" id="275457at2759"/>
<dbReference type="GO" id="GO:0005739">
    <property type="term" value="C:mitochondrion"/>
    <property type="evidence" value="ECO:0007669"/>
    <property type="project" value="TreeGrafter"/>
</dbReference>
<keyword evidence="3" id="KW-1185">Reference proteome</keyword>
<keyword evidence="2" id="KW-0830">Ubiquinone</keyword>
<dbReference type="PANTHER" id="PTHR12126">
    <property type="entry name" value="NADH-UBIQUINONE OXIDOREDUCTASE 39 KDA SUBUNIT-RELATED"/>
    <property type="match status" value="1"/>
</dbReference>
<dbReference type="Proteomes" id="UP000188320">
    <property type="component" value="Unassembled WGS sequence"/>
</dbReference>
<dbReference type="InterPro" id="IPR036291">
    <property type="entry name" value="NAD(P)-bd_dom_sf"/>
</dbReference>
<feature type="domain" description="NAD-dependent epimerase/dehydratase" evidence="1">
    <location>
        <begin position="38"/>
        <end position="149"/>
    </location>
</feature>
<gene>
    <name evidence="2" type="ORF">AX774_g2712</name>
</gene>
<dbReference type="GO" id="GO:0044877">
    <property type="term" value="F:protein-containing complex binding"/>
    <property type="evidence" value="ECO:0007669"/>
    <property type="project" value="TreeGrafter"/>
</dbReference>
<dbReference type="PANTHER" id="PTHR12126:SF11">
    <property type="entry name" value="NADH DEHYDROGENASE [UBIQUINONE] 1 ALPHA SUBCOMPLEX SUBUNIT 9, MITOCHONDRIAL"/>
    <property type="match status" value="1"/>
</dbReference>
<comment type="caution">
    <text evidence="2">The sequence shown here is derived from an EMBL/GenBank/DDBJ whole genome shotgun (WGS) entry which is preliminary data.</text>
</comment>
<dbReference type="EMBL" id="LSSK01000313">
    <property type="protein sequence ID" value="OMH83786.1"/>
    <property type="molecule type" value="Genomic_DNA"/>
</dbReference>
<organism evidence="2 3">
    <name type="scientific">Zancudomyces culisetae</name>
    <name type="common">Gut fungus</name>
    <name type="synonym">Smittium culisetae</name>
    <dbReference type="NCBI Taxonomy" id="1213189"/>
    <lineage>
        <taxon>Eukaryota</taxon>
        <taxon>Fungi</taxon>
        <taxon>Fungi incertae sedis</taxon>
        <taxon>Zoopagomycota</taxon>
        <taxon>Kickxellomycotina</taxon>
        <taxon>Harpellomycetes</taxon>
        <taxon>Harpellales</taxon>
        <taxon>Legeriomycetaceae</taxon>
        <taxon>Zancudomyces</taxon>
    </lineage>
</organism>